<evidence type="ECO:0000259" key="3">
    <source>
        <dbReference type="PROSITE" id="PS50801"/>
    </source>
</evidence>
<dbReference type="Pfam" id="PF01740">
    <property type="entry name" value="STAS"/>
    <property type="match status" value="1"/>
</dbReference>
<dbReference type="AlphaFoldDB" id="A0A1I5GGD5"/>
<accession>A0A1I5GGD5</accession>
<keyword evidence="5" id="KW-1185">Reference proteome</keyword>
<organism evidence="4 5">
    <name type="scientific">Roseovarius lutimaris</name>
    <dbReference type="NCBI Taxonomy" id="1005928"/>
    <lineage>
        <taxon>Bacteria</taxon>
        <taxon>Pseudomonadati</taxon>
        <taxon>Pseudomonadota</taxon>
        <taxon>Alphaproteobacteria</taxon>
        <taxon>Rhodobacterales</taxon>
        <taxon>Roseobacteraceae</taxon>
        <taxon>Roseovarius</taxon>
    </lineage>
</organism>
<dbReference type="RefSeq" id="WP_092842094.1">
    <property type="nucleotide sequence ID" value="NZ_FOVP01000030.1"/>
</dbReference>
<dbReference type="NCBIfam" id="TIGR00377">
    <property type="entry name" value="ant_ant_sig"/>
    <property type="match status" value="1"/>
</dbReference>
<dbReference type="STRING" id="1005928.SAMN04487859_13010"/>
<protein>
    <recommendedName>
        <fullName evidence="2">Anti-sigma factor antagonist</fullName>
    </recommendedName>
</protein>
<name>A0A1I5GGD5_9RHOB</name>
<dbReference type="PROSITE" id="PS50801">
    <property type="entry name" value="STAS"/>
    <property type="match status" value="1"/>
</dbReference>
<evidence type="ECO:0000256" key="2">
    <source>
        <dbReference type="RuleBase" id="RU003749"/>
    </source>
</evidence>
<feature type="domain" description="STAS" evidence="3">
    <location>
        <begin position="13"/>
        <end position="112"/>
    </location>
</feature>
<dbReference type="Gene3D" id="3.30.750.24">
    <property type="entry name" value="STAS domain"/>
    <property type="match status" value="1"/>
</dbReference>
<dbReference type="InterPro" id="IPR036513">
    <property type="entry name" value="STAS_dom_sf"/>
</dbReference>
<evidence type="ECO:0000313" key="5">
    <source>
        <dbReference type="Proteomes" id="UP000198599"/>
    </source>
</evidence>
<dbReference type="Proteomes" id="UP000198599">
    <property type="component" value="Unassembled WGS sequence"/>
</dbReference>
<dbReference type="CDD" id="cd07043">
    <property type="entry name" value="STAS_anti-anti-sigma_factors"/>
    <property type="match status" value="1"/>
</dbReference>
<dbReference type="SUPFAM" id="SSF52091">
    <property type="entry name" value="SpoIIaa-like"/>
    <property type="match status" value="1"/>
</dbReference>
<dbReference type="GO" id="GO:0043856">
    <property type="term" value="F:anti-sigma factor antagonist activity"/>
    <property type="evidence" value="ECO:0007669"/>
    <property type="project" value="InterPro"/>
</dbReference>
<proteinExistence type="inferred from homology"/>
<dbReference type="InterPro" id="IPR003658">
    <property type="entry name" value="Anti-sigma_ant"/>
</dbReference>
<dbReference type="EMBL" id="FOVP01000030">
    <property type="protein sequence ID" value="SFO34960.1"/>
    <property type="molecule type" value="Genomic_DNA"/>
</dbReference>
<comment type="similarity">
    <text evidence="1 2">Belongs to the anti-sigma-factor antagonist family.</text>
</comment>
<gene>
    <name evidence="4" type="ORF">SAMN04487859_13010</name>
</gene>
<dbReference type="OrthoDB" id="9796076at2"/>
<evidence type="ECO:0000313" key="4">
    <source>
        <dbReference type="EMBL" id="SFO34960.1"/>
    </source>
</evidence>
<dbReference type="InterPro" id="IPR002645">
    <property type="entry name" value="STAS_dom"/>
</dbReference>
<dbReference type="PANTHER" id="PTHR33495">
    <property type="entry name" value="ANTI-SIGMA FACTOR ANTAGONIST TM_1081-RELATED-RELATED"/>
    <property type="match status" value="1"/>
</dbReference>
<dbReference type="PANTHER" id="PTHR33495:SF2">
    <property type="entry name" value="ANTI-SIGMA FACTOR ANTAGONIST TM_1081-RELATED"/>
    <property type="match status" value="1"/>
</dbReference>
<sequence length="112" mass="12160">MDLQSTYHNDMNIITVAEARIDAAAAIRFKDKMRDVTSQGPTHIVLDLSNVTFVDSSGLGAIVAAMKQLSGNQRLDLAGLTTDVAKVFRLTRMDTVFVIHDDIIALKARATG</sequence>
<evidence type="ECO:0000256" key="1">
    <source>
        <dbReference type="ARBA" id="ARBA00009013"/>
    </source>
</evidence>
<reference evidence="5" key="1">
    <citation type="submission" date="2016-10" db="EMBL/GenBank/DDBJ databases">
        <authorList>
            <person name="Varghese N."/>
            <person name="Submissions S."/>
        </authorList>
    </citation>
    <scope>NUCLEOTIDE SEQUENCE [LARGE SCALE GENOMIC DNA]</scope>
    <source>
        <strain evidence="5">DSM 28463</strain>
    </source>
</reference>